<reference evidence="8" key="1">
    <citation type="submission" date="2021-03" db="EMBL/GenBank/DDBJ databases">
        <authorList>
            <person name="Palmer J.M."/>
        </authorList>
    </citation>
    <scope>NUCLEOTIDE SEQUENCE</scope>
    <source>
        <strain evidence="8">ARV_011</strain>
    </source>
</reference>
<dbReference type="PANTHER" id="PTHR28035">
    <property type="entry name" value="MITOCHONDRIAL DISTRIBUTION AND MORPHOLOGY PROTEIN 10"/>
    <property type="match status" value="1"/>
</dbReference>
<gene>
    <name evidence="6 8" type="primary">MDM10</name>
    <name evidence="8" type="ORF">KQ657_001390</name>
</gene>
<comment type="domain">
    <text evidence="6">Lacks alpha-helical transmembrane segments, suggesting that it resides in the membrane via beta-sheet conformations similar to those predicted for other outer membrane proteins and porin.</text>
</comment>
<dbReference type="OrthoDB" id="2103793at2759"/>
<comment type="caution">
    <text evidence="8">The sequence shown here is derived from an EMBL/GenBank/DDBJ whole genome shotgun (WGS) entry which is preliminary data.</text>
</comment>
<comment type="function">
    <text evidence="6">Component of the ERMES/MDM complex, which serves as a molecular tether to connect the endoplasmic reticulum and mitochondria. Components of this complex are involved in the control of mitochondrial shape and protein biogenesis and may function in phospholipid exchange. MDM10 is involved in the late assembly steps of the general translocase of the mitochondrial outer membrane (TOM complex). Functions in the TOM40-specific route of the assembly of outer membrane beta-barrel proteins, including the association of TOM40 with the receptor TOM22 and small TOM proteins. Can associate with the SAM(core) complex as well as the MDM12-MMM1 complex, both involved in late steps of the major beta-barrel assembly pathway, that is responsible for biogenesis of all outer membrane beta-barrel proteins. May act as a switch that shuttles between both complexes and channels precursor proteins into the TOM40-specific pathway. Plays a role in mitochondrial morphology and in the inheritance of mitochondria.</text>
</comment>
<dbReference type="GO" id="GO:0070096">
    <property type="term" value="P:mitochondrial outer membrane translocase complex assembly"/>
    <property type="evidence" value="ECO:0007669"/>
    <property type="project" value="UniProtKB-UniRule"/>
</dbReference>
<dbReference type="GO" id="GO:0045040">
    <property type="term" value="P:protein insertion into mitochondrial outer membrane"/>
    <property type="evidence" value="ECO:0007669"/>
    <property type="project" value="UniProtKB-UniRule"/>
</dbReference>
<evidence type="ECO:0000256" key="3">
    <source>
        <dbReference type="ARBA" id="ARBA00022787"/>
    </source>
</evidence>
<evidence type="ECO:0000256" key="4">
    <source>
        <dbReference type="ARBA" id="ARBA00023128"/>
    </source>
</evidence>
<dbReference type="Pfam" id="PF12519">
    <property type="entry name" value="MDM10"/>
    <property type="match status" value="1"/>
</dbReference>
<protein>
    <recommendedName>
        <fullName evidence="6">Mitochondrial distribution and morphology protein 10</fullName>
    </recommendedName>
    <alternativeName>
        <fullName evidence="6">Mitochondrial inheritance component MDM10</fullName>
    </alternativeName>
</protein>
<dbReference type="HAMAP" id="MF_03102">
    <property type="entry name" value="Mdm10"/>
    <property type="match status" value="1"/>
</dbReference>
<dbReference type="AlphaFoldDB" id="A0A9P7V8D3"/>
<comment type="subunit">
    <text evidence="6">Component of the ER-mitochondria encounter structure (ERMES) or MDM complex, composed of MMM1, MDM10, MDM12 and MDM34. Associates with the mitochondrial outer membrane sorting assembly machinery SAM(core) complex.</text>
</comment>
<evidence type="ECO:0000256" key="2">
    <source>
        <dbReference type="ARBA" id="ARBA00022692"/>
    </source>
</evidence>
<feature type="region of interest" description="Disordered" evidence="7">
    <location>
        <begin position="181"/>
        <end position="203"/>
    </location>
</feature>
<dbReference type="RefSeq" id="XP_043048483.1">
    <property type="nucleotide sequence ID" value="XM_043192188.1"/>
</dbReference>
<evidence type="ECO:0000256" key="1">
    <source>
        <dbReference type="ARBA" id="ARBA00022452"/>
    </source>
</evidence>
<comment type="subcellular location">
    <subcellularLocation>
        <location evidence="6">Mitochondrion outer membrane</location>
        <topology evidence="6">Multi-pass membrane protein</topology>
    </subcellularLocation>
    <text evidence="6">The ERMES/MDM complex localizes to a few discrete foci (around 10 per single cell), that represent mitochondria-endoplasmic reticulum junctions. These foci are often found next to mtDNA nucleoids.</text>
</comment>
<sequence>MHDNIFSNVTATSRALIEFPIPQGCKVDVSSMATGYLALTFTLSNNLTVNGSLAYLYTSIPLQNTLGTRDISLQDAISGFKVIDPQPDKKSNTNNNNINGATLLYGRMYFPGSCLEAMMIKKLTSQTQLLVKCINNPHVQNDGTMIVYLQKNAPRYLREFIFSTNELLLGFRCLYNLNNPQEQQQQPDHPPQTSHHHPQSGTNEDIAIIPKFDNSVLSIGTEIWYAARSLSPGLSASMRYSTRSTSTGKPLAMTLSVNPMLGHISSTYSVKTSVASTFCSRYDFNVYSYASNLQVGFEVFNYSKKHSPNTFTNHTVNLSSKENKSLRSQGQKANNDFKAATPIDTKGSQHPVPSVIAIRTPTSFSHNHSIINPIEKLDDYFHISPTLFPSQNGSQKTLEAESPVVNETVMDAFQHLVSESDFSSVFKCSTSFKDKQVKLLWEGRAKDFLVSTGVKFRLNSNDLNPEVAKFGISFSYAA</sequence>
<keyword evidence="4 6" id="KW-0496">Mitochondrion</keyword>
<evidence type="ECO:0000313" key="9">
    <source>
        <dbReference type="Proteomes" id="UP000790833"/>
    </source>
</evidence>
<name>A0A9P7V8D3_9ASCO</name>
<dbReference type="Proteomes" id="UP000790833">
    <property type="component" value="Unassembled WGS sequence"/>
</dbReference>
<dbReference type="GO" id="GO:0015914">
    <property type="term" value="P:phospholipid transport"/>
    <property type="evidence" value="ECO:0007669"/>
    <property type="project" value="TreeGrafter"/>
</dbReference>
<dbReference type="PANTHER" id="PTHR28035:SF1">
    <property type="entry name" value="MITOCHONDRIAL DISTRIBUTION AND MORPHOLOGY PROTEIN 10"/>
    <property type="match status" value="1"/>
</dbReference>
<keyword evidence="9" id="KW-1185">Reference proteome</keyword>
<dbReference type="GO" id="GO:0051654">
    <property type="term" value="P:establishment of mitochondrion localization"/>
    <property type="evidence" value="ECO:0007669"/>
    <property type="project" value="TreeGrafter"/>
</dbReference>
<proteinExistence type="inferred from homology"/>
<dbReference type="GO" id="GO:1990456">
    <property type="term" value="P:mitochondrion-endoplasmic reticulum membrane tethering"/>
    <property type="evidence" value="ECO:0007669"/>
    <property type="project" value="UniProtKB-UniRule"/>
</dbReference>
<keyword evidence="5 6" id="KW-0472">Membrane</keyword>
<keyword evidence="3 6" id="KW-1000">Mitochondrion outer membrane</keyword>
<evidence type="ECO:0000256" key="5">
    <source>
        <dbReference type="ARBA" id="ARBA00023136"/>
    </source>
</evidence>
<organism evidence="8 9">
    <name type="scientific">Scheffersomyces spartinae</name>
    <dbReference type="NCBI Taxonomy" id="45513"/>
    <lineage>
        <taxon>Eukaryota</taxon>
        <taxon>Fungi</taxon>
        <taxon>Dikarya</taxon>
        <taxon>Ascomycota</taxon>
        <taxon>Saccharomycotina</taxon>
        <taxon>Pichiomycetes</taxon>
        <taxon>Debaryomycetaceae</taxon>
        <taxon>Scheffersomyces</taxon>
    </lineage>
</organism>
<evidence type="ECO:0000256" key="7">
    <source>
        <dbReference type="SAM" id="MobiDB-lite"/>
    </source>
</evidence>
<dbReference type="GO" id="GO:0001401">
    <property type="term" value="C:SAM complex"/>
    <property type="evidence" value="ECO:0007669"/>
    <property type="project" value="TreeGrafter"/>
</dbReference>
<dbReference type="EMBL" id="JAHMUF010000015">
    <property type="protein sequence ID" value="KAG7192933.1"/>
    <property type="molecule type" value="Genomic_DNA"/>
</dbReference>
<accession>A0A9P7V8D3</accession>
<feature type="region of interest" description="Disordered" evidence="7">
    <location>
        <begin position="312"/>
        <end position="333"/>
    </location>
</feature>
<feature type="compositionally biased region" description="Low complexity" evidence="7">
    <location>
        <begin position="181"/>
        <end position="193"/>
    </location>
</feature>
<dbReference type="GO" id="GO:0032865">
    <property type="term" value="C:ERMES complex"/>
    <property type="evidence" value="ECO:0007669"/>
    <property type="project" value="UniProtKB-UniRule"/>
</dbReference>
<evidence type="ECO:0000313" key="8">
    <source>
        <dbReference type="EMBL" id="KAG7192933.1"/>
    </source>
</evidence>
<keyword evidence="2 6" id="KW-0812">Transmembrane</keyword>
<keyword evidence="1 6" id="KW-1134">Transmembrane beta strand</keyword>
<dbReference type="InterPro" id="IPR027539">
    <property type="entry name" value="Mdm10"/>
</dbReference>
<evidence type="ECO:0000256" key="6">
    <source>
        <dbReference type="HAMAP-Rule" id="MF_03102"/>
    </source>
</evidence>
<dbReference type="GeneID" id="66114764"/>
<comment type="similarity">
    <text evidence="6">Belongs to the MDM10 family.</text>
</comment>